<evidence type="ECO:0000313" key="3">
    <source>
        <dbReference type="Proteomes" id="UP000480185"/>
    </source>
</evidence>
<feature type="domain" description="FAS1-like dehydratase" evidence="1">
    <location>
        <begin position="5"/>
        <end position="132"/>
    </location>
</feature>
<dbReference type="Pfam" id="PF13452">
    <property type="entry name" value="FAS1_DH_region"/>
    <property type="match status" value="1"/>
</dbReference>
<name>A0A6G1X552_9BACI</name>
<dbReference type="CDD" id="cd03441">
    <property type="entry name" value="R_hydratase_like"/>
    <property type="match status" value="1"/>
</dbReference>
<dbReference type="InterPro" id="IPR029069">
    <property type="entry name" value="HotDog_dom_sf"/>
</dbReference>
<dbReference type="InterPro" id="IPR039569">
    <property type="entry name" value="FAS1-like_DH_region"/>
</dbReference>
<dbReference type="Gene3D" id="3.10.129.10">
    <property type="entry name" value="Hotdog Thioesterase"/>
    <property type="match status" value="1"/>
</dbReference>
<accession>A0A6G1X552</accession>
<proteinExistence type="predicted"/>
<evidence type="ECO:0000313" key="2">
    <source>
        <dbReference type="EMBL" id="MRG85958.1"/>
    </source>
</evidence>
<dbReference type="InterPro" id="IPR016709">
    <property type="entry name" value="HadA-like"/>
</dbReference>
<evidence type="ECO:0000259" key="1">
    <source>
        <dbReference type="Pfam" id="PF13452"/>
    </source>
</evidence>
<comment type="caution">
    <text evidence="2">The sequence shown here is derived from an EMBL/GenBank/DDBJ whole genome shotgun (WGS) entry which is preliminary data.</text>
</comment>
<dbReference type="AlphaFoldDB" id="A0A6G1X552"/>
<sequence>MYKRFIGKQSNKVKNTVERGMVKRFSEAICDPHPIFIDEEIGKNSKYGQNIAPPTFPRVFEYGEIEDLELPQKGLIHGEETYHYERPLLVGEELYCYSKVKNYFEKQGKNGLMGFFLLKRYGKDSEGNIIFTEEQTVIITEAVRKAMSV</sequence>
<dbReference type="RefSeq" id="WP_153727884.1">
    <property type="nucleotide sequence ID" value="NZ_WJNH01000003.1"/>
</dbReference>
<protein>
    <submittedName>
        <fullName evidence="2">MaoC family dehydratase</fullName>
    </submittedName>
</protein>
<dbReference type="Proteomes" id="UP000480185">
    <property type="component" value="Unassembled WGS sequence"/>
</dbReference>
<gene>
    <name evidence="2" type="ORF">GH754_06375</name>
</gene>
<dbReference type="SUPFAM" id="SSF54637">
    <property type="entry name" value="Thioesterase/thiol ester dehydrase-isomerase"/>
    <property type="match status" value="1"/>
</dbReference>
<organism evidence="2 3">
    <name type="scientific">Salinibacillus xinjiangensis</name>
    <dbReference type="NCBI Taxonomy" id="1229268"/>
    <lineage>
        <taxon>Bacteria</taxon>
        <taxon>Bacillati</taxon>
        <taxon>Bacillota</taxon>
        <taxon>Bacilli</taxon>
        <taxon>Bacillales</taxon>
        <taxon>Bacillaceae</taxon>
        <taxon>Salinibacillus</taxon>
    </lineage>
</organism>
<keyword evidence="3" id="KW-1185">Reference proteome</keyword>
<dbReference type="OrthoDB" id="160199at2"/>
<dbReference type="EMBL" id="WJNH01000003">
    <property type="protein sequence ID" value="MRG85958.1"/>
    <property type="molecule type" value="Genomic_DNA"/>
</dbReference>
<dbReference type="PIRSF" id="PIRSF018072">
    <property type="entry name" value="UCP018072"/>
    <property type="match status" value="1"/>
</dbReference>
<reference evidence="2 3" key="1">
    <citation type="submission" date="2019-11" db="EMBL/GenBank/DDBJ databases">
        <authorList>
            <person name="Li J."/>
        </authorList>
    </citation>
    <scope>NUCLEOTIDE SEQUENCE [LARGE SCALE GENOMIC DNA]</scope>
    <source>
        <strain evidence="2 3">J4</strain>
    </source>
</reference>